<dbReference type="SUPFAM" id="SSF143422">
    <property type="entry name" value="Transposase IS200-like"/>
    <property type="match status" value="1"/>
</dbReference>
<feature type="domain" description="Transposase IS200-like" evidence="1">
    <location>
        <begin position="5"/>
        <end position="119"/>
    </location>
</feature>
<dbReference type="NCBIfam" id="NF033573">
    <property type="entry name" value="transpos_IS200"/>
    <property type="match status" value="1"/>
</dbReference>
<dbReference type="RefSeq" id="WP_120272477.1">
    <property type="nucleotide sequence ID" value="NZ_RAPN01000001.1"/>
</dbReference>
<gene>
    <name evidence="2" type="ORF">BC643_1497</name>
</gene>
<protein>
    <submittedName>
        <fullName evidence="2">Transposase IS200 family protein</fullName>
    </submittedName>
</protein>
<keyword evidence="3" id="KW-1185">Reference proteome</keyword>
<evidence type="ECO:0000259" key="1">
    <source>
        <dbReference type="SMART" id="SM01321"/>
    </source>
</evidence>
<dbReference type="PANTHER" id="PTHR33360:SF2">
    <property type="entry name" value="TRANSPOSASE FOR INSERTION SEQUENCE ELEMENT IS200"/>
    <property type="match status" value="1"/>
</dbReference>
<evidence type="ECO:0000313" key="2">
    <source>
        <dbReference type="EMBL" id="RKD91148.1"/>
    </source>
</evidence>
<dbReference type="AlphaFoldDB" id="A0A419W6R2"/>
<organism evidence="2 3">
    <name type="scientific">Mangrovibacterium diazotrophicum</name>
    <dbReference type="NCBI Taxonomy" id="1261403"/>
    <lineage>
        <taxon>Bacteria</taxon>
        <taxon>Pseudomonadati</taxon>
        <taxon>Bacteroidota</taxon>
        <taxon>Bacteroidia</taxon>
        <taxon>Marinilabiliales</taxon>
        <taxon>Prolixibacteraceae</taxon>
        <taxon>Mangrovibacterium</taxon>
    </lineage>
</organism>
<dbReference type="Gene3D" id="3.30.70.1290">
    <property type="entry name" value="Transposase IS200-like"/>
    <property type="match status" value="1"/>
</dbReference>
<sequence length="153" mass="18130">MANTYSQAYFHLVFSPKNRDALISRLWANELEKYITGIIQNNNHKLLAIGSMPDHIHIFIGYNLTQLIPDLVENIKTSSNAWIKQNNLSNSKFEWQKWYGAFTHSHSQIDAVVKYVLSQEQHHKKKSFREEYLEILQKNDVQYNGDYLFEYFD</sequence>
<dbReference type="EMBL" id="RAPN01000001">
    <property type="protein sequence ID" value="RKD91148.1"/>
    <property type="molecule type" value="Genomic_DNA"/>
</dbReference>
<dbReference type="InterPro" id="IPR036515">
    <property type="entry name" value="Transposase_17_sf"/>
</dbReference>
<dbReference type="GO" id="GO:0004803">
    <property type="term" value="F:transposase activity"/>
    <property type="evidence" value="ECO:0007669"/>
    <property type="project" value="InterPro"/>
</dbReference>
<dbReference type="Pfam" id="PF01797">
    <property type="entry name" value="Y1_Tnp"/>
    <property type="match status" value="1"/>
</dbReference>
<reference evidence="2 3" key="1">
    <citation type="submission" date="2018-09" db="EMBL/GenBank/DDBJ databases">
        <title>Genomic Encyclopedia of Archaeal and Bacterial Type Strains, Phase II (KMG-II): from individual species to whole genera.</title>
        <authorList>
            <person name="Goeker M."/>
        </authorList>
    </citation>
    <scope>NUCLEOTIDE SEQUENCE [LARGE SCALE GENOMIC DNA]</scope>
    <source>
        <strain evidence="2 3">DSM 27148</strain>
    </source>
</reference>
<dbReference type="Proteomes" id="UP000283387">
    <property type="component" value="Unassembled WGS sequence"/>
</dbReference>
<proteinExistence type="predicted"/>
<dbReference type="GO" id="GO:0006313">
    <property type="term" value="P:DNA transposition"/>
    <property type="evidence" value="ECO:0007669"/>
    <property type="project" value="InterPro"/>
</dbReference>
<accession>A0A419W6R2</accession>
<dbReference type="OrthoDB" id="9797997at2"/>
<dbReference type="SMART" id="SM01321">
    <property type="entry name" value="Y1_Tnp"/>
    <property type="match status" value="1"/>
</dbReference>
<comment type="caution">
    <text evidence="2">The sequence shown here is derived from an EMBL/GenBank/DDBJ whole genome shotgun (WGS) entry which is preliminary data.</text>
</comment>
<evidence type="ECO:0000313" key="3">
    <source>
        <dbReference type="Proteomes" id="UP000283387"/>
    </source>
</evidence>
<dbReference type="InterPro" id="IPR002686">
    <property type="entry name" value="Transposase_17"/>
</dbReference>
<dbReference type="GO" id="GO:0003677">
    <property type="term" value="F:DNA binding"/>
    <property type="evidence" value="ECO:0007669"/>
    <property type="project" value="InterPro"/>
</dbReference>
<name>A0A419W6R2_9BACT</name>
<dbReference type="PANTHER" id="PTHR33360">
    <property type="entry name" value="TRANSPOSASE FOR INSERTION SEQUENCE ELEMENT IS200"/>
    <property type="match status" value="1"/>
</dbReference>